<keyword evidence="1" id="KW-0479">Metal-binding</keyword>
<evidence type="ECO:0000259" key="7">
    <source>
        <dbReference type="PROSITE" id="PS50089"/>
    </source>
</evidence>
<dbReference type="Pfam" id="PF00249">
    <property type="entry name" value="Myb_DNA-binding"/>
    <property type="match status" value="1"/>
</dbReference>
<dbReference type="InterPro" id="IPR009057">
    <property type="entry name" value="Homeodomain-like_sf"/>
</dbReference>
<protein>
    <submittedName>
        <fullName evidence="12">Uncharacterized protein</fullName>
    </submittedName>
</protein>
<dbReference type="PROSITE" id="PS51058">
    <property type="entry name" value="ZF_CXXC"/>
    <property type="match status" value="1"/>
</dbReference>
<feature type="domain" description="RING-type" evidence="7">
    <location>
        <begin position="1789"/>
        <end position="1842"/>
    </location>
</feature>
<dbReference type="SMART" id="SM00184">
    <property type="entry name" value="RING"/>
    <property type="match status" value="1"/>
</dbReference>
<dbReference type="Gene3D" id="2.30.30.140">
    <property type="match status" value="2"/>
</dbReference>
<dbReference type="SUPFAM" id="SSF57903">
    <property type="entry name" value="FYVE/PHD zinc finger"/>
    <property type="match status" value="1"/>
</dbReference>
<feature type="domain" description="Myb-like" evidence="8">
    <location>
        <begin position="46"/>
        <end position="89"/>
    </location>
</feature>
<dbReference type="Pfam" id="PF07496">
    <property type="entry name" value="zf-CW"/>
    <property type="match status" value="1"/>
</dbReference>
<feature type="compositionally biased region" description="Pro residues" evidence="6">
    <location>
        <begin position="699"/>
        <end position="708"/>
    </location>
</feature>
<dbReference type="Gene3D" id="3.30.40.10">
    <property type="entry name" value="Zinc/RING finger domain, C3HC4 (zinc finger)"/>
    <property type="match status" value="2"/>
</dbReference>
<dbReference type="InterPro" id="IPR011011">
    <property type="entry name" value="Znf_FYVE_PHD"/>
</dbReference>
<dbReference type="InterPro" id="IPR001841">
    <property type="entry name" value="Znf_RING"/>
</dbReference>
<dbReference type="SUPFAM" id="SSF57850">
    <property type="entry name" value="RING/U-box"/>
    <property type="match status" value="1"/>
</dbReference>
<feature type="compositionally biased region" description="Polar residues" evidence="6">
    <location>
        <begin position="10"/>
        <end position="23"/>
    </location>
</feature>
<feature type="compositionally biased region" description="Low complexity" evidence="6">
    <location>
        <begin position="1658"/>
        <end position="1667"/>
    </location>
</feature>
<name>A0A8J2S9A8_9STRA</name>
<organism evidence="12 13">
    <name type="scientific">Pelagomonas calceolata</name>
    <dbReference type="NCBI Taxonomy" id="35677"/>
    <lineage>
        <taxon>Eukaryota</taxon>
        <taxon>Sar</taxon>
        <taxon>Stramenopiles</taxon>
        <taxon>Ochrophyta</taxon>
        <taxon>Pelagophyceae</taxon>
        <taxon>Pelagomonadales</taxon>
        <taxon>Pelagomonadaceae</taxon>
        <taxon>Pelagomonas</taxon>
    </lineage>
</organism>
<feature type="compositionally biased region" description="Basic residues" evidence="6">
    <location>
        <begin position="1753"/>
        <end position="1766"/>
    </location>
</feature>
<feature type="region of interest" description="Disordered" evidence="6">
    <location>
        <begin position="1749"/>
        <end position="1787"/>
    </location>
</feature>
<keyword evidence="13" id="KW-1185">Reference proteome</keyword>
<reference evidence="12" key="1">
    <citation type="submission" date="2021-11" db="EMBL/GenBank/DDBJ databases">
        <authorList>
            <consortium name="Genoscope - CEA"/>
            <person name="William W."/>
        </authorList>
    </citation>
    <scope>NUCLEOTIDE SEQUENCE</scope>
</reference>
<evidence type="ECO:0000256" key="1">
    <source>
        <dbReference type="ARBA" id="ARBA00022723"/>
    </source>
</evidence>
<feature type="compositionally biased region" description="Basic and acidic residues" evidence="6">
    <location>
        <begin position="570"/>
        <end position="591"/>
    </location>
</feature>
<dbReference type="PANTHER" id="PTHR45725">
    <property type="entry name" value="FORMIN HOMOLOGY 2 FAMILY MEMBER"/>
    <property type="match status" value="1"/>
</dbReference>
<feature type="domain" description="CXXC-type" evidence="10">
    <location>
        <begin position="1598"/>
        <end position="1644"/>
    </location>
</feature>
<dbReference type="Proteomes" id="UP000789595">
    <property type="component" value="Unassembled WGS sequence"/>
</dbReference>
<feature type="domain" description="HTH myb-type" evidence="11">
    <location>
        <begin position="112"/>
        <end position="172"/>
    </location>
</feature>
<sequence length="1850" mass="199158">MTHAARGTDDTMNLDETVTTPPESESRADAPGPTWPPRPRASGGQRWTDSDSIKLKVAYDKSPSNWTLIAAQFDNRTPGACRDRYRTMYDEADSESKSDEKRGPAAAPAGDQPPKKKRPPRWTPGEDAELRRLHAEHSKTPSKWDVIAAAIGTRRTASAAEHRWAIIKNKNATAPAVTRALAASDDDVASSDSPTPTPPSANEAPRLAAQTSVDLREARPPVDPSIRATVERMVAQTAKPDETPSAAATAWISRSEGDAADAASETIGRLGIDLVSTMARPPLPPRRPHEPPRKTSKPGPWFQFWLENDAAASEEFWKTLGETEKRPIRVLWTRKYEESLRASGQSPRLEAPPAVPLATQQRTKGATTPDTVSESVPARDETSSKVRSCPDSADESEKEATPRVWALFEADPGIQRWWGGTVGDQVEARWKGGERYYPALVLVARVDGSVDLRYTDDDTESRVHPSLLRPLSRRRGRARRAPPPPAPVAESSDAESEPAPAEPEPLASPMAEEPSDAESEPAEPAPSPMAEEEPVAPESEPAAPPAPMPEPMAPESDEPTAPARPPTPELDVKAGKERSRREQSEMDRALEAGRAAALAAAAAVDAAEGSAVEATSNASEAVAADRAAAGDRAVAAAAGARAHAAGSCRTATATVVDALDKADALPAPVATTEPEATEPPPISTPAVELAPPAAARTPSPAPVAPDEPAPMDTTPSPAHDAPAAAASAMDVDATETASVLDRLRADMVRTVDIASRHNRPPNVDWRIGHTYSFLGAMHALGADTRATLAEALIRGRRGEIEPSTARRAVARILDGNLRTLERFQHTLRQISAPIASAATVSWYDPASGVDLYAYATCGAAAKEWGVRDVDIRGCVEGNVDTVNGLHFRRQARWPVPPGAERVSEGVYRVGDDRYRVQLGHDWGFLGNFDSAGAAALVHAGGWERLRHARRSLEAHTLRQLTEGATVDLSGCYVLLRRIASGTSFPTAFAVRKHRVPFAPFDGPHDAYFVSRRRGREIPYGTELLNAHVQRLERELTWWDPRDRSRGLCAQRLVARDGNQQYHGYQYQLVRRDGDAAAVDGADASLVQLWRRTAVPAPVAPAVPPPPADWAQCAACDKWRVLPANVSAATLSDDWKCGDIGLSCSKVACSLEDADCACHRRGWDGEVVLLTSAGAITATYCSPAGAAAAHGMTWQDAQRRCSSKALTKAKIESSTPPILRYATAWDGEIKRREAAKAATEKRKVAQQAAAARQKDAAAAAAAAAAAMAALRKPAEWAQCSSCERWRLLPEGASAASDAAWTCADVGVSCEKVQCSAEDPECECHAPGVDRAVVSVSPEGRIVETYCSPSGAAAALGMARSRAAECLNTRQVSKVNNVLRYAKDWAEEVRSRKAEARPRVTCTLCRKVRVVPPGITIEDEEDWKCDDAPENWFAASNTLMRRQRLSCETRECSTGQPFCSCQANMGRGVDQTRDDGVIVRHCSVAACARALYPDAPDAELWKSNVVSCIEKGKPYAYDKDNDEKGRAFKGSTFSWARSDCAYCLSGANPETILLCDGWNCANEAHFHCAGLDAIPSGKWFCCEACEANPAPEVRSRSAPTGDRRGRCGACDGCLADECGTCKWCLDQTKRGGANTLRRPCIFRRCEQVYDDSKARFRAARGSTAATAPAEEPDEPGPGTRVWALFDDDSLPQSWWGGTIISISGVAEEMRYEVVFDDGERQGVYAAHVFHSPPDDPLPVSGPNAKAKAVLEKALPKKKTPAPRKRPAPKRPAADSQPPSQPPRPQMPTGNCPVCYEPFRSGEVKSFNCGHHLCTTCGEALARHKAEQGVNTTRQGVQVSCPLCRKRARVGLA</sequence>
<feature type="compositionally biased region" description="Low complexity" evidence="6">
    <location>
        <begin position="684"/>
        <end position="698"/>
    </location>
</feature>
<evidence type="ECO:0000256" key="4">
    <source>
        <dbReference type="ARBA" id="ARBA00023125"/>
    </source>
</evidence>
<feature type="region of interest" description="Disordered" evidence="6">
    <location>
        <begin position="182"/>
        <end position="225"/>
    </location>
</feature>
<feature type="region of interest" description="Disordered" evidence="6">
    <location>
        <begin position="341"/>
        <end position="401"/>
    </location>
</feature>
<feature type="region of interest" description="Disordered" evidence="6">
    <location>
        <begin position="456"/>
        <end position="592"/>
    </location>
</feature>
<dbReference type="EMBL" id="CAKKNE010000001">
    <property type="protein sequence ID" value="CAH0366815.1"/>
    <property type="molecule type" value="Genomic_DNA"/>
</dbReference>
<dbReference type="SUPFAM" id="SSF46689">
    <property type="entry name" value="Homeodomain-like"/>
    <property type="match status" value="2"/>
</dbReference>
<evidence type="ECO:0000256" key="3">
    <source>
        <dbReference type="ARBA" id="ARBA00022833"/>
    </source>
</evidence>
<evidence type="ECO:0000259" key="9">
    <source>
        <dbReference type="PROSITE" id="PS51050"/>
    </source>
</evidence>
<feature type="compositionally biased region" description="Low complexity" evidence="6">
    <location>
        <begin position="621"/>
        <end position="636"/>
    </location>
</feature>
<comment type="caution">
    <text evidence="12">The sequence shown here is derived from an EMBL/GenBank/DDBJ whole genome shotgun (WGS) entry which is preliminary data.</text>
</comment>
<feature type="region of interest" description="Disordered" evidence="6">
    <location>
        <begin position="1"/>
        <end position="51"/>
    </location>
</feature>
<evidence type="ECO:0000313" key="13">
    <source>
        <dbReference type="Proteomes" id="UP000789595"/>
    </source>
</evidence>
<dbReference type="PROSITE" id="PS50090">
    <property type="entry name" value="MYB_LIKE"/>
    <property type="match status" value="2"/>
</dbReference>
<feature type="region of interest" description="Disordered" evidence="6">
    <location>
        <begin position="669"/>
        <end position="730"/>
    </location>
</feature>
<dbReference type="GO" id="GO:0003677">
    <property type="term" value="F:DNA binding"/>
    <property type="evidence" value="ECO:0007669"/>
    <property type="project" value="UniProtKB-KW"/>
</dbReference>
<dbReference type="SMART" id="SM00333">
    <property type="entry name" value="TUDOR"/>
    <property type="match status" value="2"/>
</dbReference>
<feature type="region of interest" description="Disordered" evidence="6">
    <location>
        <begin position="1658"/>
        <end position="1677"/>
    </location>
</feature>
<gene>
    <name evidence="12" type="ORF">PECAL_1P33240</name>
</gene>
<dbReference type="PROSITE" id="PS51050">
    <property type="entry name" value="ZF_CW"/>
    <property type="match status" value="2"/>
</dbReference>
<feature type="compositionally biased region" description="Basic residues" evidence="6">
    <location>
        <begin position="471"/>
        <end position="480"/>
    </location>
</feature>
<accession>A0A8J2S9A8</accession>
<feature type="compositionally biased region" description="Low complexity" evidence="6">
    <location>
        <begin position="712"/>
        <end position="730"/>
    </location>
</feature>
<dbReference type="SMART" id="SM00717">
    <property type="entry name" value="SANT"/>
    <property type="match status" value="2"/>
</dbReference>
<evidence type="ECO:0000313" key="12">
    <source>
        <dbReference type="EMBL" id="CAH0366815.1"/>
    </source>
</evidence>
<feature type="domain" description="CW-type" evidence="9">
    <location>
        <begin position="1269"/>
        <end position="1321"/>
    </location>
</feature>
<keyword evidence="3" id="KW-0862">Zinc</keyword>
<evidence type="ECO:0000256" key="6">
    <source>
        <dbReference type="SAM" id="MobiDB-lite"/>
    </source>
</evidence>
<evidence type="ECO:0000256" key="2">
    <source>
        <dbReference type="ARBA" id="ARBA00022771"/>
    </source>
</evidence>
<dbReference type="InterPro" id="IPR013083">
    <property type="entry name" value="Znf_RING/FYVE/PHD"/>
</dbReference>
<evidence type="ECO:0000259" key="11">
    <source>
        <dbReference type="PROSITE" id="PS51294"/>
    </source>
</evidence>
<feature type="compositionally biased region" description="Pro residues" evidence="6">
    <location>
        <begin position="542"/>
        <end position="552"/>
    </location>
</feature>
<dbReference type="Pfam" id="PF13921">
    <property type="entry name" value="Myb_DNA-bind_6"/>
    <property type="match status" value="1"/>
</dbReference>
<dbReference type="CDD" id="cd00167">
    <property type="entry name" value="SANT"/>
    <property type="match status" value="2"/>
</dbReference>
<evidence type="ECO:0000259" key="8">
    <source>
        <dbReference type="PROSITE" id="PS50090"/>
    </source>
</evidence>
<feature type="domain" description="CW-type" evidence="9">
    <location>
        <begin position="1103"/>
        <end position="1156"/>
    </location>
</feature>
<dbReference type="Gene3D" id="1.10.10.60">
    <property type="entry name" value="Homeodomain-like"/>
    <property type="match status" value="2"/>
</dbReference>
<feature type="compositionally biased region" description="Basic and acidic residues" evidence="6">
    <location>
        <begin position="128"/>
        <end position="139"/>
    </location>
</feature>
<dbReference type="InterPro" id="IPR051425">
    <property type="entry name" value="Formin_Homology"/>
</dbReference>
<evidence type="ECO:0000256" key="5">
    <source>
        <dbReference type="PROSITE-ProRule" id="PRU00175"/>
    </source>
</evidence>
<feature type="domain" description="HTH myb-type" evidence="11">
    <location>
        <begin position="45"/>
        <end position="93"/>
    </location>
</feature>
<feature type="region of interest" description="Disordered" evidence="6">
    <location>
        <begin position="276"/>
        <end position="301"/>
    </location>
</feature>
<dbReference type="Pfam" id="PF02008">
    <property type="entry name" value="zf-CXXC"/>
    <property type="match status" value="1"/>
</dbReference>
<dbReference type="OrthoDB" id="757982at2759"/>
<dbReference type="PROSITE" id="PS51294">
    <property type="entry name" value="HTH_MYB"/>
    <property type="match status" value="2"/>
</dbReference>
<dbReference type="InterPro" id="IPR002857">
    <property type="entry name" value="Znf_CXXC"/>
</dbReference>
<feature type="domain" description="Myb-like" evidence="8">
    <location>
        <begin position="114"/>
        <end position="164"/>
    </location>
</feature>
<dbReference type="InterPro" id="IPR017930">
    <property type="entry name" value="Myb_dom"/>
</dbReference>
<dbReference type="Gene3D" id="3.30.40.100">
    <property type="match status" value="2"/>
</dbReference>
<feature type="compositionally biased region" description="Basic and acidic residues" evidence="6">
    <location>
        <begin position="81"/>
        <end position="103"/>
    </location>
</feature>
<keyword evidence="4" id="KW-0238">DNA-binding</keyword>
<dbReference type="InterPro" id="IPR001005">
    <property type="entry name" value="SANT/Myb"/>
</dbReference>
<keyword evidence="2 5" id="KW-0863">Zinc-finger</keyword>
<evidence type="ECO:0000259" key="10">
    <source>
        <dbReference type="PROSITE" id="PS51058"/>
    </source>
</evidence>
<dbReference type="PROSITE" id="PS50089">
    <property type="entry name" value="ZF_RING_2"/>
    <property type="match status" value="1"/>
</dbReference>
<feature type="region of interest" description="Disordered" evidence="6">
    <location>
        <begin position="607"/>
        <end position="636"/>
    </location>
</feature>
<proteinExistence type="predicted"/>
<dbReference type="CDD" id="cd04508">
    <property type="entry name" value="Tudor_SF"/>
    <property type="match status" value="2"/>
</dbReference>
<dbReference type="InterPro" id="IPR002999">
    <property type="entry name" value="Tudor"/>
</dbReference>
<dbReference type="InterPro" id="IPR011124">
    <property type="entry name" value="Znf_CW"/>
</dbReference>
<dbReference type="GO" id="GO:0008270">
    <property type="term" value="F:zinc ion binding"/>
    <property type="evidence" value="ECO:0007669"/>
    <property type="project" value="UniProtKB-KW"/>
</dbReference>
<dbReference type="PANTHER" id="PTHR45725:SF18">
    <property type="entry name" value="ORC1-LIKE AAA ATPASE DOMAIN-CONTAINING PROTEIN"/>
    <property type="match status" value="1"/>
</dbReference>
<feature type="compositionally biased region" description="Polar residues" evidence="6">
    <location>
        <begin position="358"/>
        <end position="374"/>
    </location>
</feature>
<feature type="region of interest" description="Disordered" evidence="6">
    <location>
        <begin position="75"/>
        <end position="143"/>
    </location>
</feature>